<sequence length="69" mass="8381">MGHTKIWDRTFDVAFLRKKLIAQRSPNHDFCSSMHKRHVYKRCYSIEFERAMRVGKNPVDRIRDEQVPF</sequence>
<comment type="caution">
    <text evidence="1">The sequence shown here is derived from an EMBL/GenBank/DDBJ whole genome shotgun (WGS) entry which is preliminary data.</text>
</comment>
<reference evidence="1 2" key="1">
    <citation type="submission" date="2014-04" db="EMBL/GenBank/DDBJ databases">
        <title>Draft genome sequence of Hydrogenovibrio marinus MH-110, a model organism for aerobic H2 metabolism.</title>
        <authorList>
            <person name="Cha H.J."/>
            <person name="Jo B.H."/>
            <person name="Hwang B.H."/>
        </authorList>
    </citation>
    <scope>NUCLEOTIDE SEQUENCE [LARGE SCALE GENOMIC DNA]</scope>
    <source>
        <strain evidence="1 2">MH-110</strain>
    </source>
</reference>
<keyword evidence="2" id="KW-1185">Reference proteome</keyword>
<evidence type="ECO:0000313" key="2">
    <source>
        <dbReference type="Proteomes" id="UP000027341"/>
    </source>
</evidence>
<dbReference type="AlphaFoldDB" id="A0A066ZQU0"/>
<gene>
    <name evidence="1" type="ORF">EI16_12050</name>
</gene>
<protein>
    <submittedName>
        <fullName evidence="1">Uncharacterized protein</fullName>
    </submittedName>
</protein>
<name>A0A066ZQU0_HYDMR</name>
<dbReference type="Proteomes" id="UP000027341">
    <property type="component" value="Unassembled WGS sequence"/>
</dbReference>
<evidence type="ECO:0000313" key="1">
    <source>
        <dbReference type="EMBL" id="KDN94629.1"/>
    </source>
</evidence>
<organism evidence="1 2">
    <name type="scientific">Hydrogenovibrio marinus</name>
    <dbReference type="NCBI Taxonomy" id="28885"/>
    <lineage>
        <taxon>Bacteria</taxon>
        <taxon>Pseudomonadati</taxon>
        <taxon>Pseudomonadota</taxon>
        <taxon>Gammaproteobacteria</taxon>
        <taxon>Thiotrichales</taxon>
        <taxon>Piscirickettsiaceae</taxon>
        <taxon>Hydrogenovibrio</taxon>
    </lineage>
</organism>
<accession>A0A066ZQU0</accession>
<proteinExistence type="predicted"/>
<dbReference type="EMBL" id="JMIU01000002">
    <property type="protein sequence ID" value="KDN94629.1"/>
    <property type="molecule type" value="Genomic_DNA"/>
</dbReference>
<dbReference type="RefSeq" id="WP_029913698.1">
    <property type="nucleotide sequence ID" value="NZ_JMIU01000002.1"/>
</dbReference>